<proteinExistence type="inferred from homology"/>
<name>B9KC00_THENN</name>
<dbReference type="PANTHER" id="PTHR43095">
    <property type="entry name" value="SUGAR KINASE"/>
    <property type="match status" value="1"/>
</dbReference>
<dbReference type="InterPro" id="IPR043129">
    <property type="entry name" value="ATPase_NBD"/>
</dbReference>
<dbReference type="Proteomes" id="UP000000445">
    <property type="component" value="Chromosome"/>
</dbReference>
<feature type="domain" description="Carbohydrate kinase FGGY N-terminal" evidence="4">
    <location>
        <begin position="3"/>
        <end position="168"/>
    </location>
</feature>
<dbReference type="EMBL" id="CP000916">
    <property type="protein sequence ID" value="ACM22546.1"/>
    <property type="molecule type" value="Genomic_DNA"/>
</dbReference>
<feature type="domain" description="Carbohydrate kinase FGGY C-terminal" evidence="5">
    <location>
        <begin position="180"/>
        <end position="374"/>
    </location>
</feature>
<evidence type="ECO:0008006" key="8">
    <source>
        <dbReference type="Google" id="ProtNLM"/>
    </source>
</evidence>
<dbReference type="InterPro" id="IPR050406">
    <property type="entry name" value="FGGY_Carb_Kinase"/>
</dbReference>
<organism evidence="6 7">
    <name type="scientific">Thermotoga neapolitana (strain ATCC 49049 / DSM 4359 / NBRC 107923 / NS-E)</name>
    <dbReference type="NCBI Taxonomy" id="309803"/>
    <lineage>
        <taxon>Bacteria</taxon>
        <taxon>Thermotogati</taxon>
        <taxon>Thermotogota</taxon>
        <taxon>Thermotogae</taxon>
        <taxon>Thermotogales</taxon>
        <taxon>Thermotogaceae</taxon>
        <taxon>Thermotoga</taxon>
    </lineage>
</organism>
<evidence type="ECO:0000256" key="3">
    <source>
        <dbReference type="ARBA" id="ARBA00022777"/>
    </source>
</evidence>
<accession>B9KC00</accession>
<dbReference type="GO" id="GO:0005975">
    <property type="term" value="P:carbohydrate metabolic process"/>
    <property type="evidence" value="ECO:0007669"/>
    <property type="project" value="InterPro"/>
</dbReference>
<dbReference type="eggNOG" id="COG1070">
    <property type="taxonomic scope" value="Bacteria"/>
</dbReference>
<dbReference type="PIRSF" id="PIRSF000538">
    <property type="entry name" value="GlpK"/>
    <property type="match status" value="1"/>
</dbReference>
<dbReference type="Pfam" id="PF00370">
    <property type="entry name" value="FGGY_N"/>
    <property type="match status" value="1"/>
</dbReference>
<keyword evidence="2" id="KW-0808">Transferase</keyword>
<gene>
    <name evidence="6" type="ordered locus">CTN_0370</name>
</gene>
<evidence type="ECO:0000259" key="5">
    <source>
        <dbReference type="Pfam" id="PF02782"/>
    </source>
</evidence>
<dbReference type="Gene3D" id="3.30.420.40">
    <property type="match status" value="2"/>
</dbReference>
<dbReference type="Pfam" id="PF02782">
    <property type="entry name" value="FGGY_C"/>
    <property type="match status" value="1"/>
</dbReference>
<evidence type="ECO:0000256" key="1">
    <source>
        <dbReference type="ARBA" id="ARBA00009156"/>
    </source>
</evidence>
<dbReference type="CDD" id="cd00366">
    <property type="entry name" value="ASKHA_NBD_FGGY"/>
    <property type="match status" value="1"/>
</dbReference>
<evidence type="ECO:0000256" key="2">
    <source>
        <dbReference type="ARBA" id="ARBA00022679"/>
    </source>
</evidence>
<evidence type="ECO:0000259" key="4">
    <source>
        <dbReference type="Pfam" id="PF00370"/>
    </source>
</evidence>
<sequence length="438" mass="49702">MSGLGAVDKNLEPVMPFDSWLDTRCTPYIKKMYKYADLIIQRSGGAPGYSHGPKILRWKEEMPELFDKISKVVVPATYVASKLAGLKASDVFIDYTYLHFSNVCDLKNIRWDEELCQMFGIPAEKLPRIVKPWEIVGKLSKEASSKTGLLEGTPIIAGCGDQASAMLGVGIVEPYILFDSAGTASVLALSIDDFRPDMKHKVLLTARSVLPELWYAIAFINGGGQNLRWFRDVFAFSEKEVAKHLQRDPYEILNEEAERLSPGSDGIIFVPHLGGRMCPPQPHFRGVWFGFNWGHSKAGFYRSILEGIAYEYSFYLEIIKDLFPDASFKYTIVVGGGAKSDLWNKIKASVLEMPYVKVNRREGAVFGTAVLAGYGSGLIRDIKDFIKRVVTIEKTMEPVEEWKKVYERYRKFYRKLLIETDHLFLEFLEGECDHDRRN</sequence>
<keyword evidence="7" id="KW-1185">Reference proteome</keyword>
<dbReference type="GO" id="GO:0016301">
    <property type="term" value="F:kinase activity"/>
    <property type="evidence" value="ECO:0007669"/>
    <property type="project" value="UniProtKB-KW"/>
</dbReference>
<evidence type="ECO:0000313" key="6">
    <source>
        <dbReference type="EMBL" id="ACM22546.1"/>
    </source>
</evidence>
<comment type="similarity">
    <text evidence="1">Belongs to the FGGY kinase family.</text>
</comment>
<dbReference type="STRING" id="309803.CTN_0370"/>
<dbReference type="SUPFAM" id="SSF53067">
    <property type="entry name" value="Actin-like ATPase domain"/>
    <property type="match status" value="2"/>
</dbReference>
<dbReference type="AlphaFoldDB" id="B9KC00"/>
<dbReference type="HOGENOM" id="CLU_009281_3_3_0"/>
<dbReference type="InterPro" id="IPR000577">
    <property type="entry name" value="Carb_kinase_FGGY"/>
</dbReference>
<evidence type="ECO:0000313" key="7">
    <source>
        <dbReference type="Proteomes" id="UP000000445"/>
    </source>
</evidence>
<protein>
    <recommendedName>
        <fullName evidence="8">Xylulose kinase</fullName>
    </recommendedName>
</protein>
<dbReference type="KEGG" id="tna:CTN_0370"/>
<reference evidence="6 7" key="1">
    <citation type="journal article" date="2009" name="Biosci. Biotechnol. Biochem.">
        <title>WeGAS: a web-based microbial genome annotation system.</title>
        <authorList>
            <person name="Lee D."/>
            <person name="Seo H."/>
            <person name="Park C."/>
            <person name="Park K."/>
        </authorList>
    </citation>
    <scope>NUCLEOTIDE SEQUENCE [LARGE SCALE GENOMIC DNA]</scope>
    <source>
        <strain evidence="7">ATCC 49049 / DSM 4359 / NBRC 107923 / NS-E</strain>
    </source>
</reference>
<dbReference type="InterPro" id="IPR018485">
    <property type="entry name" value="FGGY_C"/>
</dbReference>
<dbReference type="PANTHER" id="PTHR43095:SF5">
    <property type="entry name" value="XYLULOSE KINASE"/>
    <property type="match status" value="1"/>
</dbReference>
<dbReference type="InterPro" id="IPR018484">
    <property type="entry name" value="FGGY_N"/>
</dbReference>
<keyword evidence="3" id="KW-0418">Kinase</keyword>